<accession>A0A1M7E9T6</accession>
<evidence type="ECO:0000313" key="2">
    <source>
        <dbReference type="Proteomes" id="UP000184280"/>
    </source>
</evidence>
<name>A0A1M7E9T6_XYLRU</name>
<evidence type="ECO:0000313" key="1">
    <source>
        <dbReference type="EMBL" id="SHL88493.1"/>
    </source>
</evidence>
<dbReference type="Proteomes" id="UP000184280">
    <property type="component" value="Unassembled WGS sequence"/>
</dbReference>
<dbReference type="AlphaFoldDB" id="A0A1M7E9T6"/>
<protein>
    <submittedName>
        <fullName evidence="1">Uncharacterized protein</fullName>
    </submittedName>
</protein>
<dbReference type="EMBL" id="FRCJ01000001">
    <property type="protein sequence ID" value="SHL88493.1"/>
    <property type="molecule type" value="Genomic_DNA"/>
</dbReference>
<proteinExistence type="predicted"/>
<sequence>MRIRLVKTAAGSTPSWMLPAFGLRRTLTRVRPLWRNIVELEGVVIDVVASLAKNPHEGEAPLA</sequence>
<gene>
    <name evidence="1" type="ORF">SAMN04488494_1004</name>
</gene>
<reference evidence="1 2" key="1">
    <citation type="submission" date="2016-11" db="EMBL/GenBank/DDBJ databases">
        <authorList>
            <person name="Jaros S."/>
            <person name="Januszkiewicz K."/>
            <person name="Wedrychowicz H."/>
        </authorList>
    </citation>
    <scope>NUCLEOTIDE SEQUENCE [LARGE SCALE GENOMIC DNA]</scope>
    <source>
        <strain evidence="1 2">BPI-34</strain>
    </source>
</reference>
<organism evidence="1 2">
    <name type="scientific">Xylanibacter ruminicola</name>
    <name type="common">Prevotella ruminicola</name>
    <dbReference type="NCBI Taxonomy" id="839"/>
    <lineage>
        <taxon>Bacteria</taxon>
        <taxon>Pseudomonadati</taxon>
        <taxon>Bacteroidota</taxon>
        <taxon>Bacteroidia</taxon>
        <taxon>Bacteroidales</taxon>
        <taxon>Prevotellaceae</taxon>
        <taxon>Xylanibacter</taxon>
    </lineage>
</organism>